<keyword evidence="1" id="KW-0614">Plasmid</keyword>
<protein>
    <recommendedName>
        <fullName evidence="3">Carboxypeptidase regulatory-like domain-containing protein</fullName>
    </recommendedName>
</protein>
<gene>
    <name evidence="1" type="ORF">ElP_74720</name>
</gene>
<dbReference type="KEGG" id="tpla:ElP_74720"/>
<sequence length="157" mass="16115">MRTCHRLIQPVLDSYRWAILVLVALLASGCGGDDAPGPASELRPVSGLVLVGGKPAAGVDVQLHPLNRSNDADAPRPYGSTDAEGRFRLRLGEAEEGAPAGQYTVTLSWPAGVGGADRLGSAFAEPGGSGLVAVIEEGTTELPPFEVGDAGRMGRSP</sequence>
<dbReference type="RefSeq" id="WP_145279707.1">
    <property type="nucleotide sequence ID" value="NZ_CP036429.1"/>
</dbReference>
<accession>A0A518HF78</accession>
<dbReference type="OrthoDB" id="285058at2"/>
<proteinExistence type="predicted"/>
<evidence type="ECO:0000313" key="2">
    <source>
        <dbReference type="Proteomes" id="UP000317835"/>
    </source>
</evidence>
<dbReference type="AlphaFoldDB" id="A0A518HF78"/>
<geneLocation type="plasmid" evidence="2">
    <name>pelp_3</name>
</geneLocation>
<evidence type="ECO:0008006" key="3">
    <source>
        <dbReference type="Google" id="ProtNLM"/>
    </source>
</evidence>
<keyword evidence="2" id="KW-1185">Reference proteome</keyword>
<dbReference type="Proteomes" id="UP000317835">
    <property type="component" value="Plasmid pElP_3"/>
</dbReference>
<dbReference type="EMBL" id="CP036429">
    <property type="protein sequence ID" value="QDV39504.1"/>
    <property type="molecule type" value="Genomic_DNA"/>
</dbReference>
<dbReference type="PROSITE" id="PS51257">
    <property type="entry name" value="PROKAR_LIPOPROTEIN"/>
    <property type="match status" value="1"/>
</dbReference>
<organism evidence="1 2">
    <name type="scientific">Tautonia plasticadhaerens</name>
    <dbReference type="NCBI Taxonomy" id="2527974"/>
    <lineage>
        <taxon>Bacteria</taxon>
        <taxon>Pseudomonadati</taxon>
        <taxon>Planctomycetota</taxon>
        <taxon>Planctomycetia</taxon>
        <taxon>Isosphaerales</taxon>
        <taxon>Isosphaeraceae</taxon>
        <taxon>Tautonia</taxon>
    </lineage>
</organism>
<name>A0A518HF78_9BACT</name>
<evidence type="ECO:0000313" key="1">
    <source>
        <dbReference type="EMBL" id="QDV39504.1"/>
    </source>
</evidence>
<reference evidence="1 2" key="1">
    <citation type="submission" date="2019-02" db="EMBL/GenBank/DDBJ databases">
        <title>Deep-cultivation of Planctomycetes and their phenomic and genomic characterization uncovers novel biology.</title>
        <authorList>
            <person name="Wiegand S."/>
            <person name="Jogler M."/>
            <person name="Boedeker C."/>
            <person name="Pinto D."/>
            <person name="Vollmers J."/>
            <person name="Rivas-Marin E."/>
            <person name="Kohn T."/>
            <person name="Peeters S.H."/>
            <person name="Heuer A."/>
            <person name="Rast P."/>
            <person name="Oberbeckmann S."/>
            <person name="Bunk B."/>
            <person name="Jeske O."/>
            <person name="Meyerdierks A."/>
            <person name="Storesund J.E."/>
            <person name="Kallscheuer N."/>
            <person name="Luecker S."/>
            <person name="Lage O.M."/>
            <person name="Pohl T."/>
            <person name="Merkel B.J."/>
            <person name="Hornburger P."/>
            <person name="Mueller R.-W."/>
            <person name="Bruemmer F."/>
            <person name="Labrenz M."/>
            <person name="Spormann A.M."/>
            <person name="Op den Camp H."/>
            <person name="Overmann J."/>
            <person name="Amann R."/>
            <person name="Jetten M.S.M."/>
            <person name="Mascher T."/>
            <person name="Medema M.H."/>
            <person name="Devos D.P."/>
            <person name="Kaster A.-K."/>
            <person name="Ovreas L."/>
            <person name="Rohde M."/>
            <person name="Galperin M.Y."/>
            <person name="Jogler C."/>
        </authorList>
    </citation>
    <scope>NUCLEOTIDE SEQUENCE [LARGE SCALE GENOMIC DNA]</scope>
    <source>
        <strain evidence="1 2">ElP</strain>
        <plasmid evidence="2">pelp_3</plasmid>
    </source>
</reference>